<protein>
    <submittedName>
        <fullName evidence="4">Xanthine dehydrogenase family protein molybdopterin-binding subunit</fullName>
    </submittedName>
</protein>
<dbReference type="InterPro" id="IPR008274">
    <property type="entry name" value="AldOxase/xan_DH_MoCoBD1"/>
</dbReference>
<name>A0A428ZKL4_KIBAR</name>
<accession>A0A428ZKL4</accession>
<dbReference type="Pfam" id="PF01315">
    <property type="entry name" value="Ald_Xan_dh_C"/>
    <property type="match status" value="1"/>
</dbReference>
<evidence type="ECO:0000256" key="2">
    <source>
        <dbReference type="ARBA" id="ARBA00023002"/>
    </source>
</evidence>
<dbReference type="Proteomes" id="UP000287547">
    <property type="component" value="Unassembled WGS sequence"/>
</dbReference>
<dbReference type="AlphaFoldDB" id="A0A428ZKL4"/>
<gene>
    <name evidence="4" type="ORF">DMH04_07595</name>
</gene>
<dbReference type="EMBL" id="QHKI01000004">
    <property type="protein sequence ID" value="RSM88500.1"/>
    <property type="molecule type" value="Genomic_DNA"/>
</dbReference>
<dbReference type="OrthoDB" id="135295at2"/>
<dbReference type="Gene3D" id="3.90.1170.50">
    <property type="entry name" value="Aldehyde oxidase/xanthine dehydrogenase, a/b hammerhead"/>
    <property type="match status" value="1"/>
</dbReference>
<dbReference type="RefSeq" id="WP_037261056.1">
    <property type="nucleotide sequence ID" value="NZ_QHKI01000004.1"/>
</dbReference>
<dbReference type="PANTHER" id="PTHR11908:SF132">
    <property type="entry name" value="ALDEHYDE OXIDASE 1-RELATED"/>
    <property type="match status" value="1"/>
</dbReference>
<keyword evidence="1" id="KW-0500">Molybdenum</keyword>
<dbReference type="SMART" id="SM01008">
    <property type="entry name" value="Ald_Xan_dh_C"/>
    <property type="match status" value="1"/>
</dbReference>
<evidence type="ECO:0000313" key="5">
    <source>
        <dbReference type="Proteomes" id="UP000287547"/>
    </source>
</evidence>
<dbReference type="SUPFAM" id="SSF54665">
    <property type="entry name" value="CO dehydrogenase molybdoprotein N-domain-like"/>
    <property type="match status" value="1"/>
</dbReference>
<reference evidence="4 5" key="1">
    <citation type="submission" date="2018-05" db="EMBL/GenBank/DDBJ databases">
        <title>Evolution of GPA BGCs.</title>
        <authorList>
            <person name="Waglechner N."/>
            <person name="Wright G.D."/>
        </authorList>
    </citation>
    <scope>NUCLEOTIDE SEQUENCE [LARGE SCALE GENOMIC DNA]</scope>
    <source>
        <strain evidence="4 5">A82846</strain>
    </source>
</reference>
<dbReference type="InterPro" id="IPR016208">
    <property type="entry name" value="Ald_Oxase/xanthine_DH-like"/>
</dbReference>
<evidence type="ECO:0000313" key="4">
    <source>
        <dbReference type="EMBL" id="RSM88500.1"/>
    </source>
</evidence>
<dbReference type="PANTHER" id="PTHR11908">
    <property type="entry name" value="XANTHINE DEHYDROGENASE"/>
    <property type="match status" value="1"/>
</dbReference>
<dbReference type="GO" id="GO:0005506">
    <property type="term" value="F:iron ion binding"/>
    <property type="evidence" value="ECO:0007669"/>
    <property type="project" value="InterPro"/>
</dbReference>
<keyword evidence="2" id="KW-0560">Oxidoreductase</keyword>
<comment type="caution">
    <text evidence="4">The sequence shown here is derived from an EMBL/GenBank/DDBJ whole genome shotgun (WGS) entry which is preliminary data.</text>
</comment>
<dbReference type="Pfam" id="PF02738">
    <property type="entry name" value="MoCoBD_1"/>
    <property type="match status" value="1"/>
</dbReference>
<dbReference type="SUPFAM" id="SSF56003">
    <property type="entry name" value="Molybdenum cofactor-binding domain"/>
    <property type="match status" value="1"/>
</dbReference>
<evidence type="ECO:0000259" key="3">
    <source>
        <dbReference type="SMART" id="SM01008"/>
    </source>
</evidence>
<sequence length="724" mass="78454">MSQLVGQPVDRVDGRAKVTGAAVYTADYQVPGVLYGHLAMSTIGRGRIVSIDTARALAAPGVVAVFTHLNAPRLRPQNPFPYVKGFYPLQDDRIHHNGQPIAYVVARSLEEAIEAANLVQAEYEEEQPKALLSENMAAAYLPPPSRNGENEFIRGDVKAGLAQADVRIEQEYTSPTHHHNPIEPSSTVAQWSGDQLTLYETAQGISFSRVTVANGLGIPPEKVRIVSKYLGGGFGAKGTVWPHTLLTAAIARELGKPVKFTLSRAQMYTSHGHRAQFHQRLTLGAKRDGTLTALVNISTQQASSNTDILFNLSESSMLLYAVPNMHVRQQAVRLDIAGASFQRSPETTSHFGLETALDELSVKLGIDPVELRLRNYSEVNPETRVRWSSKYLRECYQMAAKKFGWSRRNPKPGSMRDGVELIGWGMATEGHTFNALPASAVVTMSPDGKVLAQCGTQEIGTGTYTVMTQVVASGLGVDLGEVNFELGDTNFPEAGISAASATINSVTGAVSRAATSVRDAVIKLAVADPRSPLHGVAPADIEVDHGVMYVKNRRYRNDTYRAVMRRHGQPVSNTATVQNERGYTTGCVFVEVRVDPRVGRVRVTRVVTAHDPGRVMNLKTARSQVIGGVTWGMGYALMEHTVFDPRTARVVNPTLSTYLIPVNADVPEIDALFIDRPDPASAALGAKGFGETPITGVPAAIGNAVYHATGRRIRDLPITQDKLL</sequence>
<dbReference type="GO" id="GO:0016491">
    <property type="term" value="F:oxidoreductase activity"/>
    <property type="evidence" value="ECO:0007669"/>
    <property type="project" value="UniProtKB-KW"/>
</dbReference>
<dbReference type="Gene3D" id="3.30.365.10">
    <property type="entry name" value="Aldehyde oxidase/xanthine dehydrogenase, molybdopterin binding domain"/>
    <property type="match status" value="4"/>
</dbReference>
<organism evidence="4 5">
    <name type="scientific">Kibdelosporangium aridum</name>
    <dbReference type="NCBI Taxonomy" id="2030"/>
    <lineage>
        <taxon>Bacteria</taxon>
        <taxon>Bacillati</taxon>
        <taxon>Actinomycetota</taxon>
        <taxon>Actinomycetes</taxon>
        <taxon>Pseudonocardiales</taxon>
        <taxon>Pseudonocardiaceae</taxon>
        <taxon>Kibdelosporangium</taxon>
    </lineage>
</organism>
<dbReference type="Pfam" id="PF20256">
    <property type="entry name" value="MoCoBD_2"/>
    <property type="match status" value="1"/>
</dbReference>
<proteinExistence type="predicted"/>
<dbReference type="InterPro" id="IPR046867">
    <property type="entry name" value="AldOxase/xan_DH_MoCoBD2"/>
</dbReference>
<dbReference type="InterPro" id="IPR037165">
    <property type="entry name" value="AldOxase/xan_DH_Mopterin-bd_sf"/>
</dbReference>
<dbReference type="InterPro" id="IPR036856">
    <property type="entry name" value="Ald_Oxase/Xan_DH_a/b_sf"/>
</dbReference>
<dbReference type="InterPro" id="IPR000674">
    <property type="entry name" value="Ald_Oxase/Xan_DH_a/b"/>
</dbReference>
<evidence type="ECO:0000256" key="1">
    <source>
        <dbReference type="ARBA" id="ARBA00022505"/>
    </source>
</evidence>
<feature type="domain" description="Aldehyde oxidase/xanthine dehydrogenase a/b hammerhead" evidence="3">
    <location>
        <begin position="19"/>
        <end position="127"/>
    </location>
</feature>